<evidence type="ECO:0000256" key="1">
    <source>
        <dbReference type="ARBA" id="ARBA00023015"/>
    </source>
</evidence>
<dbReference type="Pfam" id="PF21993">
    <property type="entry name" value="TetR_C_13_2"/>
    <property type="match status" value="1"/>
</dbReference>
<evidence type="ECO:0000256" key="4">
    <source>
        <dbReference type="PROSITE-ProRule" id="PRU00335"/>
    </source>
</evidence>
<protein>
    <submittedName>
        <fullName evidence="6">TetR/AcrR family transcriptional regulator</fullName>
    </submittedName>
</protein>
<feature type="DNA-binding region" description="H-T-H motif" evidence="4">
    <location>
        <begin position="33"/>
        <end position="52"/>
    </location>
</feature>
<dbReference type="SUPFAM" id="SSF46689">
    <property type="entry name" value="Homeodomain-like"/>
    <property type="match status" value="1"/>
</dbReference>
<dbReference type="EMBL" id="JBHSBH010000010">
    <property type="protein sequence ID" value="MFC3997353.1"/>
    <property type="molecule type" value="Genomic_DNA"/>
</dbReference>
<evidence type="ECO:0000256" key="3">
    <source>
        <dbReference type="ARBA" id="ARBA00023163"/>
    </source>
</evidence>
<dbReference type="InterPro" id="IPR001647">
    <property type="entry name" value="HTH_TetR"/>
</dbReference>
<dbReference type="SUPFAM" id="SSF48498">
    <property type="entry name" value="Tetracyclin repressor-like, C-terminal domain"/>
    <property type="match status" value="1"/>
</dbReference>
<dbReference type="InterPro" id="IPR036271">
    <property type="entry name" value="Tet_transcr_reg_TetR-rel_C_sf"/>
</dbReference>
<organism evidence="6 7">
    <name type="scientific">Nocardiopsis sediminis</name>
    <dbReference type="NCBI Taxonomy" id="1778267"/>
    <lineage>
        <taxon>Bacteria</taxon>
        <taxon>Bacillati</taxon>
        <taxon>Actinomycetota</taxon>
        <taxon>Actinomycetes</taxon>
        <taxon>Streptosporangiales</taxon>
        <taxon>Nocardiopsidaceae</taxon>
        <taxon>Nocardiopsis</taxon>
    </lineage>
</organism>
<comment type="caution">
    <text evidence="6">The sequence shown here is derived from an EMBL/GenBank/DDBJ whole genome shotgun (WGS) entry which is preliminary data.</text>
</comment>
<dbReference type="InterPro" id="IPR009057">
    <property type="entry name" value="Homeodomain-like_sf"/>
</dbReference>
<keyword evidence="7" id="KW-1185">Reference proteome</keyword>
<evidence type="ECO:0000259" key="5">
    <source>
        <dbReference type="PROSITE" id="PS50977"/>
    </source>
</evidence>
<dbReference type="PROSITE" id="PS50977">
    <property type="entry name" value="HTH_TETR_2"/>
    <property type="match status" value="1"/>
</dbReference>
<keyword evidence="3" id="KW-0804">Transcription</keyword>
<evidence type="ECO:0000313" key="7">
    <source>
        <dbReference type="Proteomes" id="UP001595847"/>
    </source>
</evidence>
<sequence length="198" mass="20558">MGKEGSKEGSGARRRMVAGAADMIRRRGLASTSVRELAAHAQTPLGSTYHYFPGGKQQLAAEAVRFAGGYVSATLTRELAAGPVAGLRAFLDLWRATVLDSDFRAGCPVLAVAVEEQPAQAESGAVAAAAEVFAEWEALLARSLVGQGVAEDRAARLATLVVAAVEGTVAMCRAKRDIRPLDDTAAQLEELLAAAVGP</sequence>
<dbReference type="Pfam" id="PF00440">
    <property type="entry name" value="TetR_N"/>
    <property type="match status" value="1"/>
</dbReference>
<keyword evidence="1" id="KW-0805">Transcription regulation</keyword>
<evidence type="ECO:0000313" key="6">
    <source>
        <dbReference type="EMBL" id="MFC3997353.1"/>
    </source>
</evidence>
<dbReference type="PANTHER" id="PTHR47506:SF3">
    <property type="entry name" value="HTH-TYPE TRANSCRIPTIONAL REGULATOR LMRA"/>
    <property type="match status" value="1"/>
</dbReference>
<feature type="domain" description="HTH tetR-type" evidence="5">
    <location>
        <begin position="10"/>
        <end position="70"/>
    </location>
</feature>
<dbReference type="Gene3D" id="1.10.357.10">
    <property type="entry name" value="Tetracycline Repressor, domain 2"/>
    <property type="match status" value="1"/>
</dbReference>
<dbReference type="Proteomes" id="UP001595847">
    <property type="component" value="Unassembled WGS sequence"/>
</dbReference>
<keyword evidence="2 4" id="KW-0238">DNA-binding</keyword>
<dbReference type="PANTHER" id="PTHR47506">
    <property type="entry name" value="TRANSCRIPTIONAL REGULATORY PROTEIN"/>
    <property type="match status" value="1"/>
</dbReference>
<dbReference type="InterPro" id="IPR054156">
    <property type="entry name" value="YxaF_TetR_C"/>
</dbReference>
<evidence type="ECO:0000256" key="2">
    <source>
        <dbReference type="ARBA" id="ARBA00023125"/>
    </source>
</evidence>
<name>A0ABV8FRL0_9ACTN</name>
<dbReference type="RefSeq" id="WP_378534253.1">
    <property type="nucleotide sequence ID" value="NZ_JBHSBH010000010.1"/>
</dbReference>
<accession>A0ABV8FRL0</accession>
<proteinExistence type="predicted"/>
<reference evidence="7" key="1">
    <citation type="journal article" date="2019" name="Int. J. Syst. Evol. Microbiol.">
        <title>The Global Catalogue of Microorganisms (GCM) 10K type strain sequencing project: providing services to taxonomists for standard genome sequencing and annotation.</title>
        <authorList>
            <consortium name="The Broad Institute Genomics Platform"/>
            <consortium name="The Broad Institute Genome Sequencing Center for Infectious Disease"/>
            <person name="Wu L."/>
            <person name="Ma J."/>
        </authorList>
    </citation>
    <scope>NUCLEOTIDE SEQUENCE [LARGE SCALE GENOMIC DNA]</scope>
    <source>
        <strain evidence="7">TBRC 1826</strain>
    </source>
</reference>
<gene>
    <name evidence="6" type="ORF">ACFOVU_15590</name>
</gene>